<accession>W4KPB8</accession>
<feature type="transmembrane region" description="Helical" evidence="1">
    <location>
        <begin position="12"/>
        <end position="37"/>
    </location>
</feature>
<feature type="transmembrane region" description="Helical" evidence="1">
    <location>
        <begin position="57"/>
        <end position="78"/>
    </location>
</feature>
<gene>
    <name evidence="2" type="ORF">HETIRDRAFT_469097</name>
</gene>
<keyword evidence="3" id="KW-1185">Reference proteome</keyword>
<dbReference type="InParanoid" id="W4KPB8"/>
<evidence type="ECO:0000313" key="3">
    <source>
        <dbReference type="Proteomes" id="UP000030671"/>
    </source>
</evidence>
<protein>
    <recommendedName>
        <fullName evidence="4">MARVEL domain-containing protein</fullName>
    </recommendedName>
</protein>
<dbReference type="STRING" id="747525.W4KPB8"/>
<reference evidence="2 3" key="1">
    <citation type="journal article" date="2012" name="New Phytol.">
        <title>Insight into trade-off between wood decay and parasitism from the genome of a fungal forest pathogen.</title>
        <authorList>
            <person name="Olson A."/>
            <person name="Aerts A."/>
            <person name="Asiegbu F."/>
            <person name="Belbahri L."/>
            <person name="Bouzid O."/>
            <person name="Broberg A."/>
            <person name="Canback B."/>
            <person name="Coutinho P.M."/>
            <person name="Cullen D."/>
            <person name="Dalman K."/>
            <person name="Deflorio G."/>
            <person name="van Diepen L.T."/>
            <person name="Dunand C."/>
            <person name="Duplessis S."/>
            <person name="Durling M."/>
            <person name="Gonthier P."/>
            <person name="Grimwood J."/>
            <person name="Fossdal C.G."/>
            <person name="Hansson D."/>
            <person name="Henrissat B."/>
            <person name="Hietala A."/>
            <person name="Himmelstrand K."/>
            <person name="Hoffmeister D."/>
            <person name="Hogberg N."/>
            <person name="James T.Y."/>
            <person name="Karlsson M."/>
            <person name="Kohler A."/>
            <person name="Kues U."/>
            <person name="Lee Y.H."/>
            <person name="Lin Y.C."/>
            <person name="Lind M."/>
            <person name="Lindquist E."/>
            <person name="Lombard V."/>
            <person name="Lucas S."/>
            <person name="Lunden K."/>
            <person name="Morin E."/>
            <person name="Murat C."/>
            <person name="Park J."/>
            <person name="Raffaello T."/>
            <person name="Rouze P."/>
            <person name="Salamov A."/>
            <person name="Schmutz J."/>
            <person name="Solheim H."/>
            <person name="Stahlberg J."/>
            <person name="Velez H."/>
            <person name="de Vries R.P."/>
            <person name="Wiebenga A."/>
            <person name="Woodward S."/>
            <person name="Yakovlev I."/>
            <person name="Garbelotto M."/>
            <person name="Martin F."/>
            <person name="Grigoriev I.V."/>
            <person name="Stenlid J."/>
        </authorList>
    </citation>
    <scope>NUCLEOTIDE SEQUENCE [LARGE SCALE GENOMIC DNA]</scope>
    <source>
        <strain evidence="2 3">TC 32-1</strain>
    </source>
</reference>
<dbReference type="HOGENOM" id="CLU_109463_1_0_1"/>
<sequence>MSKSSSFVKTHFHPFLFTLITLAAMAELGLTAFLIAAGNDSGAWLSPRYHSMQVCPLILFLFDAVWTTIFSTAYMFWIVDGAIHFLASIASSVIWLLVTSVIWGAAAGIMHQTRVGGNCANLPVISRCREALTVEALGWTEFALCILTVLSTLVWARGSNKSYVRDCLCFISLHISHLPLTAG</sequence>
<keyword evidence="1" id="KW-1133">Transmembrane helix</keyword>
<dbReference type="KEGG" id="hir:HETIRDRAFT_469097"/>
<proteinExistence type="predicted"/>
<evidence type="ECO:0008006" key="4">
    <source>
        <dbReference type="Google" id="ProtNLM"/>
    </source>
</evidence>
<organism evidence="2 3">
    <name type="scientific">Heterobasidion irregulare (strain TC 32-1)</name>
    <dbReference type="NCBI Taxonomy" id="747525"/>
    <lineage>
        <taxon>Eukaryota</taxon>
        <taxon>Fungi</taxon>
        <taxon>Dikarya</taxon>
        <taxon>Basidiomycota</taxon>
        <taxon>Agaricomycotina</taxon>
        <taxon>Agaricomycetes</taxon>
        <taxon>Russulales</taxon>
        <taxon>Bondarzewiaceae</taxon>
        <taxon>Heterobasidion</taxon>
        <taxon>Heterobasidion annosum species complex</taxon>
    </lineage>
</organism>
<dbReference type="EMBL" id="KI925454">
    <property type="protein sequence ID" value="ETW87235.1"/>
    <property type="molecule type" value="Genomic_DNA"/>
</dbReference>
<dbReference type="eggNOG" id="ENOG502SP8J">
    <property type="taxonomic scope" value="Eukaryota"/>
</dbReference>
<dbReference type="Proteomes" id="UP000030671">
    <property type="component" value="Unassembled WGS sequence"/>
</dbReference>
<keyword evidence="1" id="KW-0472">Membrane</keyword>
<evidence type="ECO:0000313" key="2">
    <source>
        <dbReference type="EMBL" id="ETW87235.1"/>
    </source>
</evidence>
<dbReference type="RefSeq" id="XP_009541162.1">
    <property type="nucleotide sequence ID" value="XM_009542867.1"/>
</dbReference>
<name>W4KPB8_HETIT</name>
<dbReference type="AlphaFoldDB" id="W4KPB8"/>
<dbReference type="GeneID" id="20677279"/>
<evidence type="ECO:0000256" key="1">
    <source>
        <dbReference type="SAM" id="Phobius"/>
    </source>
</evidence>
<feature type="transmembrane region" description="Helical" evidence="1">
    <location>
        <begin position="85"/>
        <end position="106"/>
    </location>
</feature>
<keyword evidence="1" id="KW-0812">Transmembrane</keyword>
<dbReference type="OrthoDB" id="3226059at2759"/>